<dbReference type="GO" id="GO:0052717">
    <property type="term" value="F:tRNA-specific adenosine-34 deaminase activity"/>
    <property type="evidence" value="ECO:0007669"/>
    <property type="project" value="UniProtKB-UniRule"/>
</dbReference>
<dbReference type="GO" id="GO:0008270">
    <property type="term" value="F:zinc ion binding"/>
    <property type="evidence" value="ECO:0007669"/>
    <property type="project" value="UniProtKB-UniRule"/>
</dbReference>
<organism evidence="10 11">
    <name type="scientific">Ligilactobacillus saerimneri</name>
    <dbReference type="NCBI Taxonomy" id="228229"/>
    <lineage>
        <taxon>Bacteria</taxon>
        <taxon>Bacillati</taxon>
        <taxon>Bacillota</taxon>
        <taxon>Bacilli</taxon>
        <taxon>Lactobacillales</taxon>
        <taxon>Lactobacillaceae</taxon>
        <taxon>Ligilactobacillus</taxon>
    </lineage>
</organism>
<evidence type="ECO:0000256" key="1">
    <source>
        <dbReference type="ARBA" id="ARBA00010669"/>
    </source>
</evidence>
<dbReference type="EMBL" id="CP047418">
    <property type="protein sequence ID" value="QLL77460.1"/>
    <property type="molecule type" value="Genomic_DNA"/>
</dbReference>
<evidence type="ECO:0000256" key="4">
    <source>
        <dbReference type="ARBA" id="ARBA00022723"/>
    </source>
</evidence>
<dbReference type="RefSeq" id="WP_180849314.1">
    <property type="nucleotide sequence ID" value="NZ_CP047418.1"/>
</dbReference>
<dbReference type="PROSITE" id="PS51747">
    <property type="entry name" value="CYT_DCMP_DEAMINASES_2"/>
    <property type="match status" value="1"/>
</dbReference>
<comment type="similarity">
    <text evidence="1">Belongs to the cytidine and deoxycytidylate deaminase family. ADAT2 subfamily.</text>
</comment>
<gene>
    <name evidence="8" type="primary">tadA</name>
    <name evidence="10" type="ORF">GTO87_01790</name>
</gene>
<dbReference type="KEGG" id="lsw:GTO87_01790"/>
<evidence type="ECO:0000256" key="7">
    <source>
        <dbReference type="ARBA" id="ARBA00048045"/>
    </source>
</evidence>
<dbReference type="Proteomes" id="UP000510886">
    <property type="component" value="Chromosome"/>
</dbReference>
<feature type="binding site" evidence="8">
    <location>
        <position position="90"/>
    </location>
    <ligand>
        <name>Zn(2+)</name>
        <dbReference type="ChEBI" id="CHEBI:29105"/>
        <note>catalytic</note>
    </ligand>
</feature>
<keyword evidence="3 8" id="KW-0819">tRNA processing</keyword>
<dbReference type="Pfam" id="PF00383">
    <property type="entry name" value="dCMP_cyt_deam_1"/>
    <property type="match status" value="1"/>
</dbReference>
<dbReference type="CDD" id="cd01285">
    <property type="entry name" value="nucleoside_deaminase"/>
    <property type="match status" value="1"/>
</dbReference>
<dbReference type="InterPro" id="IPR028883">
    <property type="entry name" value="tRNA_aden_deaminase"/>
</dbReference>
<dbReference type="GO" id="GO:0002100">
    <property type="term" value="P:tRNA wobble adenosine to inosine editing"/>
    <property type="evidence" value="ECO:0007669"/>
    <property type="project" value="UniProtKB-UniRule"/>
</dbReference>
<evidence type="ECO:0000256" key="6">
    <source>
        <dbReference type="ARBA" id="ARBA00022833"/>
    </source>
</evidence>
<comment type="catalytic activity">
    <reaction evidence="7 8">
        <text>adenosine(34) in tRNA + H2O + H(+) = inosine(34) in tRNA + NH4(+)</text>
        <dbReference type="Rhea" id="RHEA:43168"/>
        <dbReference type="Rhea" id="RHEA-COMP:10373"/>
        <dbReference type="Rhea" id="RHEA-COMP:10374"/>
        <dbReference type="ChEBI" id="CHEBI:15377"/>
        <dbReference type="ChEBI" id="CHEBI:15378"/>
        <dbReference type="ChEBI" id="CHEBI:28938"/>
        <dbReference type="ChEBI" id="CHEBI:74411"/>
        <dbReference type="ChEBI" id="CHEBI:82852"/>
        <dbReference type="EC" id="3.5.4.33"/>
    </reaction>
</comment>
<dbReference type="InterPro" id="IPR016193">
    <property type="entry name" value="Cytidine_deaminase-like"/>
</dbReference>
<comment type="subunit">
    <text evidence="2 8">Homodimer.</text>
</comment>
<evidence type="ECO:0000256" key="3">
    <source>
        <dbReference type="ARBA" id="ARBA00022694"/>
    </source>
</evidence>
<dbReference type="FunFam" id="3.40.140.10:FF:000005">
    <property type="entry name" value="tRNA-specific adenosine deaminase"/>
    <property type="match status" value="1"/>
</dbReference>
<dbReference type="InterPro" id="IPR002125">
    <property type="entry name" value="CMP_dCMP_dom"/>
</dbReference>
<reference evidence="10 11" key="1">
    <citation type="submission" date="2020-01" db="EMBL/GenBank/DDBJ databases">
        <title>Complete and circular genome sequences of six lactobacillus isolates from horses.</title>
        <authorList>
            <person name="Hassan H.M."/>
        </authorList>
    </citation>
    <scope>NUCLEOTIDE SEQUENCE [LARGE SCALE GENOMIC DNA]</scope>
    <source>
        <strain evidence="10 11">1A</strain>
    </source>
</reference>
<evidence type="ECO:0000256" key="8">
    <source>
        <dbReference type="HAMAP-Rule" id="MF_00972"/>
    </source>
</evidence>
<dbReference type="PROSITE" id="PS00903">
    <property type="entry name" value="CYT_DCMP_DEAMINASES_1"/>
    <property type="match status" value="1"/>
</dbReference>
<dbReference type="InterPro" id="IPR016192">
    <property type="entry name" value="APOBEC/CMP_deaminase_Zn-bd"/>
</dbReference>
<proteinExistence type="inferred from homology"/>
<comment type="cofactor">
    <cofactor evidence="8">
        <name>Zn(2+)</name>
        <dbReference type="ChEBI" id="CHEBI:29105"/>
    </cofactor>
    <text evidence="8">Binds 1 zinc ion per subunit.</text>
</comment>
<evidence type="ECO:0000313" key="11">
    <source>
        <dbReference type="Proteomes" id="UP000510886"/>
    </source>
</evidence>
<feature type="binding site" evidence="8">
    <location>
        <position position="57"/>
    </location>
    <ligand>
        <name>Zn(2+)</name>
        <dbReference type="ChEBI" id="CHEBI:29105"/>
        <note>catalytic</note>
    </ligand>
</feature>
<dbReference type="SUPFAM" id="SSF53927">
    <property type="entry name" value="Cytidine deaminase-like"/>
    <property type="match status" value="1"/>
</dbReference>
<dbReference type="NCBIfam" id="NF008113">
    <property type="entry name" value="PRK10860.1"/>
    <property type="match status" value="1"/>
</dbReference>
<evidence type="ECO:0000313" key="10">
    <source>
        <dbReference type="EMBL" id="QLL77460.1"/>
    </source>
</evidence>
<dbReference type="AlphaFoldDB" id="A0A7H9EIC6"/>
<accession>A0A7H9EIC6</accession>
<feature type="domain" description="CMP/dCMP-type deaminase" evidence="9">
    <location>
        <begin position="6"/>
        <end position="133"/>
    </location>
</feature>
<evidence type="ECO:0000256" key="5">
    <source>
        <dbReference type="ARBA" id="ARBA00022801"/>
    </source>
</evidence>
<feature type="active site" description="Proton donor" evidence="8">
    <location>
        <position position="59"/>
    </location>
</feature>
<keyword evidence="6 8" id="KW-0862">Zinc</keyword>
<protein>
    <recommendedName>
        <fullName evidence="8">tRNA-specific adenosine deaminase</fullName>
        <ecNumber evidence="8">3.5.4.33</ecNumber>
    </recommendedName>
</protein>
<dbReference type="HAMAP" id="MF_00972">
    <property type="entry name" value="tRNA_aden_deaminase"/>
    <property type="match status" value="1"/>
</dbReference>
<keyword evidence="5 8" id="KW-0378">Hydrolase</keyword>
<feature type="binding site" evidence="8">
    <location>
        <position position="87"/>
    </location>
    <ligand>
        <name>Zn(2+)</name>
        <dbReference type="ChEBI" id="CHEBI:29105"/>
        <note>catalytic</note>
    </ligand>
</feature>
<evidence type="ECO:0000259" key="9">
    <source>
        <dbReference type="PROSITE" id="PS51747"/>
    </source>
</evidence>
<sequence>MELSEFEKYKFMREALYEAKKAQNIGETPIGCVIVRDGEIIGRGHNLREHSQDAVHHAEVMAIEEACLRTGSWRLENTQLFVTLEPCAMCCGAIINSRIPEVYYGTKDPKAGCAGSLMNLLGDKRFNHQAQVEYGIMEEASAKILRDFFRYIRKQQKIRKQQRRLAQQKKDKSILEK</sequence>
<dbReference type="PANTHER" id="PTHR11079">
    <property type="entry name" value="CYTOSINE DEAMINASE FAMILY MEMBER"/>
    <property type="match status" value="1"/>
</dbReference>
<comment type="function">
    <text evidence="8">Catalyzes the deamination of adenosine to inosine at the wobble position 34 of tRNA(Arg2).</text>
</comment>
<evidence type="ECO:0000256" key="2">
    <source>
        <dbReference type="ARBA" id="ARBA00011738"/>
    </source>
</evidence>
<dbReference type="PANTHER" id="PTHR11079:SF202">
    <property type="entry name" value="TRNA-SPECIFIC ADENOSINE DEAMINASE"/>
    <property type="match status" value="1"/>
</dbReference>
<name>A0A7H9EIC6_9LACO</name>
<dbReference type="Gene3D" id="3.40.140.10">
    <property type="entry name" value="Cytidine Deaminase, domain 2"/>
    <property type="match status" value="1"/>
</dbReference>
<keyword evidence="4 8" id="KW-0479">Metal-binding</keyword>
<dbReference type="EC" id="3.5.4.33" evidence="8"/>